<organism evidence="1 2">
    <name type="scientific">Balneatrix alpica</name>
    <dbReference type="NCBI Taxonomy" id="75684"/>
    <lineage>
        <taxon>Bacteria</taxon>
        <taxon>Pseudomonadati</taxon>
        <taxon>Pseudomonadota</taxon>
        <taxon>Gammaproteobacteria</taxon>
        <taxon>Oceanospirillales</taxon>
        <taxon>Balneatrichaceae</taxon>
        <taxon>Balneatrix</taxon>
    </lineage>
</organism>
<proteinExistence type="predicted"/>
<comment type="caution">
    <text evidence="1">The sequence shown here is derived from an EMBL/GenBank/DDBJ whole genome shotgun (WGS) entry which is preliminary data.</text>
</comment>
<dbReference type="EMBL" id="JBHLZN010000002">
    <property type="protein sequence ID" value="MFB9886033.1"/>
    <property type="molecule type" value="Genomic_DNA"/>
</dbReference>
<gene>
    <name evidence="1" type="ORF">ACFFLH_06400</name>
</gene>
<accession>A0ABV5ZBP7</accession>
<protein>
    <submittedName>
        <fullName evidence="1">Uncharacterized protein</fullName>
    </submittedName>
</protein>
<dbReference type="RefSeq" id="WP_027311537.1">
    <property type="nucleotide sequence ID" value="NZ_JAUESS010000007.1"/>
</dbReference>
<dbReference type="Proteomes" id="UP001589628">
    <property type="component" value="Unassembled WGS sequence"/>
</dbReference>
<evidence type="ECO:0000313" key="2">
    <source>
        <dbReference type="Proteomes" id="UP001589628"/>
    </source>
</evidence>
<evidence type="ECO:0000313" key="1">
    <source>
        <dbReference type="EMBL" id="MFB9886033.1"/>
    </source>
</evidence>
<reference evidence="1 2" key="1">
    <citation type="submission" date="2024-09" db="EMBL/GenBank/DDBJ databases">
        <authorList>
            <person name="Sun Q."/>
            <person name="Mori K."/>
        </authorList>
    </citation>
    <scope>NUCLEOTIDE SEQUENCE [LARGE SCALE GENOMIC DNA]</scope>
    <source>
        <strain evidence="1 2">ATCC 51285</strain>
    </source>
</reference>
<keyword evidence="2" id="KW-1185">Reference proteome</keyword>
<sequence>MSQTSVELIECEVVNLFGERSRRYIHEDVFQLWQYMMYHRHGFLVERPKSCVWTDTRPAPTEPVVPVNRVQIKRWDGALQKEQATERFVSIDDTSKVCELLKKHYDPANLDGHPLELRIDPGFILYTK</sequence>
<name>A0ABV5ZBP7_9GAMM</name>